<feature type="domain" description="Response regulatory" evidence="8">
    <location>
        <begin position="10"/>
        <end position="124"/>
    </location>
</feature>
<dbReference type="GO" id="GO:0006355">
    <property type="term" value="P:regulation of DNA-templated transcription"/>
    <property type="evidence" value="ECO:0007669"/>
    <property type="project" value="InterPro"/>
</dbReference>
<dbReference type="KEGG" id="acz:Acaty_c2712"/>
<dbReference type="Gene3D" id="1.10.8.60">
    <property type="match status" value="1"/>
</dbReference>
<dbReference type="GeneID" id="92932768"/>
<dbReference type="SMART" id="SM00382">
    <property type="entry name" value="AAA"/>
    <property type="match status" value="1"/>
</dbReference>
<evidence type="ECO:0000256" key="2">
    <source>
        <dbReference type="ARBA" id="ARBA00022840"/>
    </source>
</evidence>
<keyword evidence="1" id="KW-0547">Nucleotide-binding</keyword>
<dbReference type="PROSITE" id="PS00676">
    <property type="entry name" value="SIGMA54_INTERACT_2"/>
    <property type="match status" value="1"/>
</dbReference>
<dbReference type="GO" id="GO:0005524">
    <property type="term" value="F:ATP binding"/>
    <property type="evidence" value="ECO:0007669"/>
    <property type="project" value="UniProtKB-KW"/>
</dbReference>
<evidence type="ECO:0000256" key="1">
    <source>
        <dbReference type="ARBA" id="ARBA00022741"/>
    </source>
</evidence>
<dbReference type="Proteomes" id="UP000005522">
    <property type="component" value="Chromosome"/>
</dbReference>
<dbReference type="InterPro" id="IPR025943">
    <property type="entry name" value="Sigma_54_int_dom_ATP-bd_2"/>
</dbReference>
<dbReference type="SUPFAM" id="SSF52172">
    <property type="entry name" value="CheY-like"/>
    <property type="match status" value="1"/>
</dbReference>
<dbReference type="AlphaFoldDB" id="A0A059ZYE0"/>
<keyword evidence="4" id="KW-0238">DNA-binding</keyword>
<evidence type="ECO:0000256" key="5">
    <source>
        <dbReference type="ARBA" id="ARBA00023163"/>
    </source>
</evidence>
<dbReference type="InterPro" id="IPR001789">
    <property type="entry name" value="Sig_transdc_resp-reg_receiver"/>
</dbReference>
<dbReference type="InterPro" id="IPR002078">
    <property type="entry name" value="Sigma_54_int"/>
</dbReference>
<sequence length="455" mass="49961">MNASVRQRKRALIVDDEPTIVELLGITLEGMGVEVLACHSLAEAFAALGKGPPSLCLTDLRLGDGSGMQLLHKVRELYPQVPVAVITAYASAEGAVEAMRAGAFDFMTKPIELARLRRLVSEAIALGELPRESVDLSERLVGESPGMVALRERVRLLGRSNAPVHIRGESGTGKELVARAIHDASPRREKAFIAVNCGAIPENLMESEFFGAEKGAYSGAVQRREGLFVAANGGTLFLDEIAELPLTTQVKLLRVLQERVVRPLGGLREQSIDIRLICATHRDLRRMVEEGTFREDLFYRINVVPIEIPPLRERREDIPLLAQTLLQRLCQRHGRPPANLAPAALAWLSNRDFPGNVRELENLLERALALQSQPLLHREDLEPTAELAVARAPLPAAAPAADTALTKRLAEAEWRYLADLQIRLGDRPEEMAKALGISLQSLHLRLARGGSNRDS</sequence>
<keyword evidence="2" id="KW-0067">ATP-binding</keyword>
<keyword evidence="3" id="KW-0805">Transcription regulation</keyword>
<feature type="modified residue" description="4-aspartylphosphate" evidence="6">
    <location>
        <position position="59"/>
    </location>
</feature>
<dbReference type="PROSITE" id="PS50110">
    <property type="entry name" value="RESPONSE_REGULATORY"/>
    <property type="match status" value="1"/>
</dbReference>
<dbReference type="InterPro" id="IPR003593">
    <property type="entry name" value="AAA+_ATPase"/>
</dbReference>
<accession>A0A059ZYE0</accession>
<dbReference type="InterPro" id="IPR025944">
    <property type="entry name" value="Sigma_54_int_dom_CS"/>
</dbReference>
<dbReference type="InterPro" id="IPR058031">
    <property type="entry name" value="AAA_lid_NorR"/>
</dbReference>
<dbReference type="PROSITE" id="PS00688">
    <property type="entry name" value="SIGMA54_INTERACT_3"/>
    <property type="match status" value="1"/>
</dbReference>
<protein>
    <submittedName>
        <fullName evidence="9">Type IV fimbriae expression regulatory protein PilR</fullName>
    </submittedName>
</protein>
<dbReference type="EMBL" id="CP005986">
    <property type="protein sequence ID" value="AIA56550.1"/>
    <property type="molecule type" value="Genomic_DNA"/>
</dbReference>
<keyword evidence="5" id="KW-0804">Transcription</keyword>
<evidence type="ECO:0000256" key="4">
    <source>
        <dbReference type="ARBA" id="ARBA00023125"/>
    </source>
</evidence>
<gene>
    <name evidence="9" type="ORF">Acaty_c2712</name>
</gene>
<dbReference type="eggNOG" id="COG2204">
    <property type="taxonomic scope" value="Bacteria"/>
</dbReference>
<dbReference type="Pfam" id="PF00158">
    <property type="entry name" value="Sigma54_activat"/>
    <property type="match status" value="1"/>
</dbReference>
<keyword evidence="6" id="KW-0597">Phosphoprotein</keyword>
<dbReference type="GO" id="GO:0003677">
    <property type="term" value="F:DNA binding"/>
    <property type="evidence" value="ECO:0007669"/>
    <property type="project" value="UniProtKB-KW"/>
</dbReference>
<evidence type="ECO:0000313" key="10">
    <source>
        <dbReference type="Proteomes" id="UP000005522"/>
    </source>
</evidence>
<dbReference type="InterPro" id="IPR027417">
    <property type="entry name" value="P-loop_NTPase"/>
</dbReference>
<proteinExistence type="predicted"/>
<organism evidence="9 10">
    <name type="scientific">Acidithiobacillus caldus (strain ATCC 51756 / DSM 8584 / KU)</name>
    <dbReference type="NCBI Taxonomy" id="637389"/>
    <lineage>
        <taxon>Bacteria</taxon>
        <taxon>Pseudomonadati</taxon>
        <taxon>Pseudomonadota</taxon>
        <taxon>Acidithiobacillia</taxon>
        <taxon>Acidithiobacillales</taxon>
        <taxon>Acidithiobacillaceae</taxon>
        <taxon>Acidithiobacillus</taxon>
    </lineage>
</organism>
<dbReference type="CDD" id="cd00009">
    <property type="entry name" value="AAA"/>
    <property type="match status" value="1"/>
</dbReference>
<dbReference type="PROSITE" id="PS50045">
    <property type="entry name" value="SIGMA54_INTERACT_4"/>
    <property type="match status" value="1"/>
</dbReference>
<evidence type="ECO:0000256" key="6">
    <source>
        <dbReference type="PROSITE-ProRule" id="PRU00169"/>
    </source>
</evidence>
<dbReference type="SUPFAM" id="SSF52540">
    <property type="entry name" value="P-loop containing nucleoside triphosphate hydrolases"/>
    <property type="match status" value="1"/>
</dbReference>
<dbReference type="InterPro" id="IPR011006">
    <property type="entry name" value="CheY-like_superfamily"/>
</dbReference>
<dbReference type="Gene3D" id="3.40.50.300">
    <property type="entry name" value="P-loop containing nucleotide triphosphate hydrolases"/>
    <property type="match status" value="1"/>
</dbReference>
<dbReference type="SMART" id="SM00448">
    <property type="entry name" value="REC"/>
    <property type="match status" value="1"/>
</dbReference>
<dbReference type="Pfam" id="PF00072">
    <property type="entry name" value="Response_reg"/>
    <property type="match status" value="1"/>
</dbReference>
<dbReference type="HOGENOM" id="CLU_000445_0_6_6"/>
<dbReference type="GO" id="GO:0000160">
    <property type="term" value="P:phosphorelay signal transduction system"/>
    <property type="evidence" value="ECO:0007669"/>
    <property type="project" value="InterPro"/>
</dbReference>
<evidence type="ECO:0000256" key="3">
    <source>
        <dbReference type="ARBA" id="ARBA00023015"/>
    </source>
</evidence>
<evidence type="ECO:0000259" key="7">
    <source>
        <dbReference type="PROSITE" id="PS50045"/>
    </source>
</evidence>
<reference evidence="9 10" key="1">
    <citation type="journal article" date="2009" name="J. Bacteriol.">
        <title>Draft genome sequence of the extremely acidophilic bacterium Acidithiobacillus caldus ATCC 51756 reveals metabolic versatility in the genus Acidithiobacillus.</title>
        <authorList>
            <person name="Valdes J."/>
            <person name="Quatrini R."/>
            <person name="Hallberg K."/>
            <person name="Dopson M."/>
            <person name="Valenzuela P.D."/>
            <person name="Holmes D.S."/>
        </authorList>
    </citation>
    <scope>NUCLEOTIDE SEQUENCE [LARGE SCALE GENOMIC DNA]</scope>
    <source>
        <strain evidence="10">ATCC 51756 / DSM 8584 / KU</strain>
    </source>
</reference>
<dbReference type="PANTHER" id="PTHR32071">
    <property type="entry name" value="TRANSCRIPTIONAL REGULATORY PROTEIN"/>
    <property type="match status" value="1"/>
</dbReference>
<dbReference type="Pfam" id="PF25601">
    <property type="entry name" value="AAA_lid_14"/>
    <property type="match status" value="1"/>
</dbReference>
<evidence type="ECO:0000259" key="8">
    <source>
        <dbReference type="PROSITE" id="PS50110"/>
    </source>
</evidence>
<dbReference type="Gene3D" id="3.40.50.2300">
    <property type="match status" value="1"/>
</dbReference>
<name>A0A059ZYE0_ACICK</name>
<dbReference type="FunFam" id="3.40.50.300:FF:000006">
    <property type="entry name" value="DNA-binding transcriptional regulator NtrC"/>
    <property type="match status" value="1"/>
</dbReference>
<evidence type="ECO:0000313" key="9">
    <source>
        <dbReference type="EMBL" id="AIA56550.1"/>
    </source>
</evidence>
<dbReference type="RefSeq" id="WP_004869549.1">
    <property type="nucleotide sequence ID" value="NZ_CP005986.1"/>
</dbReference>
<feature type="domain" description="Sigma-54 factor interaction" evidence="7">
    <location>
        <begin position="140"/>
        <end position="369"/>
    </location>
</feature>
<dbReference type="PANTHER" id="PTHR32071:SF100">
    <property type="entry name" value="RESPONSE REGULATOR PROTEIN PILR"/>
    <property type="match status" value="1"/>
</dbReference>
<dbReference type="InterPro" id="IPR009057">
    <property type="entry name" value="Homeodomain-like_sf"/>
</dbReference>
<dbReference type="SUPFAM" id="SSF46689">
    <property type="entry name" value="Homeodomain-like"/>
    <property type="match status" value="1"/>
</dbReference>